<dbReference type="Pfam" id="PF00884">
    <property type="entry name" value="Sulfatase"/>
    <property type="match status" value="1"/>
</dbReference>
<evidence type="ECO:0000256" key="4">
    <source>
        <dbReference type="ARBA" id="ARBA00022692"/>
    </source>
</evidence>
<feature type="domain" description="Sulfatase N-terminal" evidence="8">
    <location>
        <begin position="177"/>
        <end position="469"/>
    </location>
</feature>
<accession>A0A1Z2XSD5</accession>
<keyword evidence="6 7" id="KW-0472">Membrane</keyword>
<reference evidence="10 12" key="3">
    <citation type="submission" date="2020-11" db="EMBL/GenBank/DDBJ databases">
        <title>Closed and high quality bacterial genomes of the OMM12 community.</title>
        <authorList>
            <person name="Marbouty M."/>
            <person name="Lamy-Besnier Q."/>
            <person name="Debarbieux L."/>
            <person name="Koszul R."/>
        </authorList>
    </citation>
    <scope>NUCLEOTIDE SEQUENCE [LARGE SCALE GENOMIC DNA]</scope>
    <source>
        <strain evidence="10 12">KB18</strain>
    </source>
</reference>
<evidence type="ECO:0000256" key="3">
    <source>
        <dbReference type="ARBA" id="ARBA00022475"/>
    </source>
</evidence>
<evidence type="ECO:0000256" key="7">
    <source>
        <dbReference type="SAM" id="Phobius"/>
    </source>
</evidence>
<sequence>MDRFEIVKKPVSGDKERTWPGTLRLVLASLLFIFSLILHAAVYWMHTTLRIQFGELLYTLTTPLKGSNTDMVIQCVHSSGTQITIILLYLFLLTAVIVLQHRYKVTYHSLKHGDMDIIKLSRRALMCCGVVSLAAVAVFTEMKFNIIDYVRLRMSPSTLYEEHYVDPTEVSITGEGKNLIYIYLESMETAYADRKSGGAQAEINYIPGLTRLAEDNLSFSSSEKLGGFHAINGTTWTMGALLATSSGVPYSFPTERNSMNKWDEFASGLTTLGDLLEEKGYQNEFLCGSNSDFGGRRSYYKQHGSYEIFDLYTARDREYIPHNYYEWWGYEDMYLYEIAKDELTRLAAEEKPFNFTMLTVDTHYPNGYLCSLCTDEYDTTTGNVVACADRQIMEFIDWCTKQDFYEDSVILLTGDHPRMDIRLVAEVTEYYDRTVYNCFMNSAKEPKGSTMNRDYTAMDIFPTTLSAMGFEIEGNRLGLGVDLFSGEPTLCEEMGFEKLEEETQKYSAYYIKNFA</sequence>
<keyword evidence="5 7" id="KW-1133">Transmembrane helix</keyword>
<dbReference type="Proteomes" id="UP000196710">
    <property type="component" value="Chromosome"/>
</dbReference>
<evidence type="ECO:0000259" key="8">
    <source>
        <dbReference type="Pfam" id="PF00884"/>
    </source>
</evidence>
<evidence type="ECO:0000313" key="11">
    <source>
        <dbReference type="Proteomes" id="UP000196710"/>
    </source>
</evidence>
<dbReference type="KEGG" id="amur:ADH66_12260"/>
<dbReference type="SUPFAM" id="SSF53649">
    <property type="entry name" value="Alkaline phosphatase-like"/>
    <property type="match status" value="1"/>
</dbReference>
<keyword evidence="4 7" id="KW-0812">Transmembrane</keyword>
<dbReference type="EMBL" id="CP065321">
    <property type="protein sequence ID" value="QQR30626.1"/>
    <property type="molecule type" value="Genomic_DNA"/>
</dbReference>
<dbReference type="InterPro" id="IPR017850">
    <property type="entry name" value="Alkaline_phosphatase_core_sf"/>
</dbReference>
<keyword evidence="3" id="KW-1003">Cell membrane</keyword>
<feature type="transmembrane region" description="Helical" evidence="7">
    <location>
        <begin position="120"/>
        <end position="139"/>
    </location>
</feature>
<feature type="transmembrane region" description="Helical" evidence="7">
    <location>
        <begin position="80"/>
        <end position="99"/>
    </location>
</feature>
<dbReference type="EMBL" id="CP021422">
    <property type="protein sequence ID" value="ASB41362.1"/>
    <property type="molecule type" value="Genomic_DNA"/>
</dbReference>
<evidence type="ECO:0000256" key="5">
    <source>
        <dbReference type="ARBA" id="ARBA00022989"/>
    </source>
</evidence>
<dbReference type="Proteomes" id="UP000596035">
    <property type="component" value="Chromosome"/>
</dbReference>
<keyword evidence="11" id="KW-1185">Reference proteome</keyword>
<evidence type="ECO:0000256" key="2">
    <source>
        <dbReference type="ARBA" id="ARBA00004936"/>
    </source>
</evidence>
<dbReference type="PANTHER" id="PTHR47371">
    <property type="entry name" value="LIPOTEICHOIC ACID SYNTHASE"/>
    <property type="match status" value="1"/>
</dbReference>
<dbReference type="InterPro" id="IPR050448">
    <property type="entry name" value="OpgB/LTA_synthase_biosynth"/>
</dbReference>
<proteinExistence type="predicted"/>
<dbReference type="CDD" id="cd16015">
    <property type="entry name" value="LTA_synthase"/>
    <property type="match status" value="1"/>
</dbReference>
<dbReference type="GO" id="GO:0005886">
    <property type="term" value="C:plasma membrane"/>
    <property type="evidence" value="ECO:0007669"/>
    <property type="project" value="UniProtKB-SubCell"/>
</dbReference>
<comment type="subcellular location">
    <subcellularLocation>
        <location evidence="1">Cell membrane</location>
        <topology evidence="1">Multi-pass membrane protein</topology>
    </subcellularLocation>
</comment>
<dbReference type="RefSeq" id="WP_066540273.1">
    <property type="nucleotide sequence ID" value="NZ_CP021422.1"/>
</dbReference>
<feature type="transmembrane region" description="Helical" evidence="7">
    <location>
        <begin position="21"/>
        <end position="45"/>
    </location>
</feature>
<dbReference type="AlphaFoldDB" id="A0A1Z2XSD5"/>
<protein>
    <submittedName>
        <fullName evidence="10">LTA synthase family protein</fullName>
    </submittedName>
</protein>
<dbReference type="Gene3D" id="3.40.720.10">
    <property type="entry name" value="Alkaline Phosphatase, subunit A"/>
    <property type="match status" value="1"/>
</dbReference>
<evidence type="ECO:0000313" key="9">
    <source>
        <dbReference type="EMBL" id="ASB41362.1"/>
    </source>
</evidence>
<dbReference type="PANTHER" id="PTHR47371:SF3">
    <property type="entry name" value="PHOSPHOGLYCEROL TRANSFERASE I"/>
    <property type="match status" value="1"/>
</dbReference>
<evidence type="ECO:0000313" key="10">
    <source>
        <dbReference type="EMBL" id="QQR30626.1"/>
    </source>
</evidence>
<gene>
    <name evidence="9" type="ORF">ADH66_12260</name>
    <name evidence="10" type="ORF">I5Q82_02570</name>
</gene>
<comment type="pathway">
    <text evidence="2">Cell wall biogenesis; lipoteichoic acid biosynthesis.</text>
</comment>
<dbReference type="InterPro" id="IPR000917">
    <property type="entry name" value="Sulfatase_N"/>
</dbReference>
<evidence type="ECO:0000256" key="6">
    <source>
        <dbReference type="ARBA" id="ARBA00023136"/>
    </source>
</evidence>
<organism evidence="10 12">
    <name type="scientific">Acutalibacter muris</name>
    <dbReference type="NCBI Taxonomy" id="1796620"/>
    <lineage>
        <taxon>Bacteria</taxon>
        <taxon>Bacillati</taxon>
        <taxon>Bacillota</taxon>
        <taxon>Clostridia</taxon>
        <taxon>Eubacteriales</taxon>
        <taxon>Acutalibacteraceae</taxon>
        <taxon>Acutalibacter</taxon>
    </lineage>
</organism>
<name>A0A1Z2XSD5_9FIRM</name>
<evidence type="ECO:0000313" key="12">
    <source>
        <dbReference type="Proteomes" id="UP000596035"/>
    </source>
</evidence>
<reference evidence="9" key="1">
    <citation type="journal article" date="2017" name="Genome Announc.">
        <title>High-Quality Whole-Genome Sequences of the Oligo-Mouse-Microbiota Bacterial Community.</title>
        <authorList>
            <person name="Garzetti D."/>
            <person name="Brugiroux S."/>
            <person name="Bunk B."/>
            <person name="Pukall R."/>
            <person name="McCoy K.D."/>
            <person name="Macpherson A.J."/>
            <person name="Stecher B."/>
        </authorList>
    </citation>
    <scope>NUCLEOTIDE SEQUENCE</scope>
    <source>
        <strain evidence="9">KB18</strain>
    </source>
</reference>
<evidence type="ECO:0000256" key="1">
    <source>
        <dbReference type="ARBA" id="ARBA00004651"/>
    </source>
</evidence>
<reference evidence="11" key="2">
    <citation type="submission" date="2017-05" db="EMBL/GenBank/DDBJ databases">
        <title>Improved OligoMM genomes.</title>
        <authorList>
            <person name="Garzetti D."/>
        </authorList>
    </citation>
    <scope>NUCLEOTIDE SEQUENCE [LARGE SCALE GENOMIC DNA]</scope>
    <source>
        <strain evidence="11">KB18</strain>
    </source>
</reference>